<protein>
    <submittedName>
        <fullName evidence="2">Early growth response 2</fullName>
    </submittedName>
</protein>
<evidence type="ECO:0000313" key="2">
    <source>
        <dbReference type="EMBL" id="MIC88567.1"/>
    </source>
</evidence>
<reference evidence="2" key="1">
    <citation type="journal article" date="2018" name="Toxicon">
        <title>Venom-gland transcriptomics and venom proteomics of the giant Florida blue centipede, Scolopendra viridis.</title>
        <authorList>
            <person name="Ward M.J."/>
            <person name="Rokyta D.R."/>
        </authorList>
    </citation>
    <scope>NUCLEOTIDE SEQUENCE</scope>
    <source>
        <tissue evidence="2">Venom gland</tissue>
    </source>
</reference>
<comment type="similarity">
    <text evidence="1">Belongs to the IER family.</text>
</comment>
<dbReference type="EMBL" id="GGNE01000026">
    <property type="protein sequence ID" value="MIC88567.1"/>
    <property type="molecule type" value="Transcribed_RNA"/>
</dbReference>
<evidence type="ECO:0000256" key="1">
    <source>
        <dbReference type="ARBA" id="ARBA00006186"/>
    </source>
</evidence>
<dbReference type="AlphaFoldDB" id="A0A4D5R903"/>
<sequence length="285" mass="32073">MATEAQKLISVSLGKIANSRMQRGGMSLHKNLLVANVLQRARAAFMEETFHLMNSYKVQDRVYTEMDCQGSGENSVVDYHSNYSHAPAYCNSPTPYYTVSMPESCDSYSEPTNSENIVTIESDLECNDEDDKENVCAREEADEDLDSPERNCDDRLREALADADSRLNGSWPPSRCLKRRRTLTEEAVSSILPKRLKREPYYCEYDYSAVSNTNHSQTELRGDTDNNMDVEQITSLVTIFSSSFTGLISKSEPKLTRSLSTPDLCCKSVKESFDVLNMPVLAMTV</sequence>
<proteinExistence type="inferred from homology"/>
<organism evidence="2">
    <name type="scientific">Scolopendra viridis</name>
    <name type="common">Giant centipede</name>
    <dbReference type="NCBI Taxonomy" id="118503"/>
    <lineage>
        <taxon>Eukaryota</taxon>
        <taxon>Metazoa</taxon>
        <taxon>Ecdysozoa</taxon>
        <taxon>Arthropoda</taxon>
        <taxon>Myriapoda</taxon>
        <taxon>Chilopoda</taxon>
        <taxon>Pleurostigmophora</taxon>
        <taxon>Scolopendromorpha</taxon>
        <taxon>Scolopendridae</taxon>
        <taxon>Scolopendra</taxon>
    </lineage>
</organism>
<dbReference type="Pfam" id="PF05760">
    <property type="entry name" value="IER"/>
    <property type="match status" value="1"/>
</dbReference>
<name>A0A4D5R903_SCOVI</name>
<dbReference type="InterPro" id="IPR008653">
    <property type="entry name" value="IER"/>
</dbReference>
<accession>A0A4D5R903</accession>
<dbReference type="PANTHER" id="PTHR15895">
    <property type="entry name" value="IMMEDIATE EARLY RESPONSE GENE"/>
    <property type="match status" value="1"/>
</dbReference>